<name>A0A085Z1K2_9FLAO</name>
<evidence type="ECO:0000313" key="1">
    <source>
        <dbReference type="EMBL" id="KFE98315.1"/>
    </source>
</evidence>
<dbReference type="Proteomes" id="UP000028713">
    <property type="component" value="Unassembled WGS sequence"/>
</dbReference>
<proteinExistence type="predicted"/>
<reference evidence="1 2" key="1">
    <citation type="submission" date="2014-07" db="EMBL/GenBank/DDBJ databases">
        <title>Genome of Chryseobacterium formosense LMG 24722.</title>
        <authorList>
            <person name="Pipes S.E."/>
            <person name="Stropko S.J."/>
            <person name="Newman J.D."/>
        </authorList>
    </citation>
    <scope>NUCLEOTIDE SEQUENCE [LARGE SCALE GENOMIC DNA]</scope>
    <source>
        <strain evidence="1 2">LMG 24722</strain>
    </source>
</reference>
<gene>
    <name evidence="1" type="ORF">IX39_12770</name>
</gene>
<dbReference type="Gene3D" id="2.180.10.10">
    <property type="entry name" value="RHS repeat-associated core"/>
    <property type="match status" value="1"/>
</dbReference>
<organism evidence="1 2">
    <name type="scientific">Chryseobacterium formosense</name>
    <dbReference type="NCBI Taxonomy" id="236814"/>
    <lineage>
        <taxon>Bacteria</taxon>
        <taxon>Pseudomonadati</taxon>
        <taxon>Bacteroidota</taxon>
        <taxon>Flavobacteriia</taxon>
        <taxon>Flavobacteriales</taxon>
        <taxon>Weeksellaceae</taxon>
        <taxon>Chryseobacterium group</taxon>
        <taxon>Chryseobacterium</taxon>
    </lineage>
</organism>
<dbReference type="EMBL" id="JPRP01000002">
    <property type="protein sequence ID" value="KFE98315.1"/>
    <property type="molecule type" value="Genomic_DNA"/>
</dbReference>
<sequence>MAADIISASDSDTNASTEQDLINKLDIFRNAVHSLPRRDTQVTTYTYDPLIGVTSITPPSGIREVYLYDTANRLKEIRENNALGKVLKEFKYNYKP</sequence>
<dbReference type="STRING" id="236814.IX39_12770"/>
<dbReference type="RefSeq" id="WP_034677505.1">
    <property type="nucleotide sequence ID" value="NZ_JPRP01000002.1"/>
</dbReference>
<dbReference type="eggNOG" id="COG3209">
    <property type="taxonomic scope" value="Bacteria"/>
</dbReference>
<dbReference type="AlphaFoldDB" id="A0A085Z1K2"/>
<accession>A0A085Z1K2</accession>
<comment type="caution">
    <text evidence="1">The sequence shown here is derived from an EMBL/GenBank/DDBJ whole genome shotgun (WGS) entry which is preliminary data.</text>
</comment>
<evidence type="ECO:0008006" key="3">
    <source>
        <dbReference type="Google" id="ProtNLM"/>
    </source>
</evidence>
<evidence type="ECO:0000313" key="2">
    <source>
        <dbReference type="Proteomes" id="UP000028713"/>
    </source>
</evidence>
<keyword evidence="2" id="KW-1185">Reference proteome</keyword>
<protein>
    <recommendedName>
        <fullName evidence="3">YD repeat-containing protein</fullName>
    </recommendedName>
</protein>